<keyword evidence="3" id="KW-1185">Reference proteome</keyword>
<sequence>MHPYAQPTQPQPPREPRIALASIPPSPPRQRGQSSPAVEHQPHEPPGARPPAMRRQSSGGGSASVTRRTVVGDDGVERDETREERRTRKARERTERAMQGLSIASDRQDSPTQERRRLSSRTSRTSDADFNAAALGSPPIPSPSSSAHIATSSSSSSSKSVLTIALQRAQSAVLLDSANNFPAAVAAYTQSVRLLREVMARVEENSRDMERKLSTGGIREGESGDEYERRKARYERKERAKQDEARRLRVIHDTYEDRIRMLVQMGHPLPPNATLPALPAAPLPVATATGDLTTSISNPTLPSSFDGTLPDSPHLPSASASTPSVTTPGPPLTMQYRRHRADHERSASAASADEAAGIGEAMLLASPTSTEGHDVRGMPQIAALPVVSQHEDVETSTYHDADATLLALPDESSRPHSYASDSTATARARTPNTATPTPTATPGPHPYAGLPAPITPSPADLAAALGRPGPMPAPLLDDPAPRRPSLASHDMRRGSSASALTQMSAASGETLRIGFGSSQGSPALGSESMRRFASSSSAASASAGAAMMRRGSSFGGLGTVEAAHAPVEIRPRPARGASLVGSAAMGLTNSRDGLVNASTAEGTIRQRRHLRSPQPGEQPGPSTRPSSELDPEGARIVVRAPSSDVERVGPAPAEQPAPAAKSGFSAASLPGRLRALSQPGSKRPKLQSFDSDSSARPPLPPLLASPQQPQQPRSVSTSHHPSASTSSASLSTAQTGFSVMRKSSVPTPTSLNAPQFAQLGRSNSSSSIGSNGSYRYGHPNGGGSPGETPASATFPHTHTSTSPFTSSSPLPPLPHHASHAAHQSVYLSAGLPSPPPTTGAASSRDTILSIPSVRRPFHLMRLVVATIPSSPTTSHGGGGGGGGGYLSEKLFVPAQVWTTQGGAKLVALETKVRMLDLLSSGLDALDKAGRGMLLVPTGSTSAPRVARDEAARFVRELDSFEGLAEGIQSTLGKKLGQGVIGTTGGGIAGGTSGSFGNERDPKSGRKGSTASFSAWSSKLSMSLNRVVANGASLDSQATYVDAIAKIFRQAQRLDQHLALVFPTQFDDTNALDSAYALLSPADRHRLERHLRKASEFFGQVICRFVMRDVDVKRGGAWLSGE</sequence>
<feature type="region of interest" description="Disordered" evidence="1">
    <location>
        <begin position="407"/>
        <end position="504"/>
    </location>
</feature>
<feature type="compositionally biased region" description="Low complexity" evidence="1">
    <location>
        <begin position="790"/>
        <end position="808"/>
    </location>
</feature>
<name>A0AAV5GZZ3_9BASI</name>
<feature type="compositionally biased region" description="Basic and acidic residues" evidence="1">
    <location>
        <begin position="78"/>
        <end position="96"/>
    </location>
</feature>
<accession>A0AAV5GZZ3</accession>
<organism evidence="2 3">
    <name type="scientific">Rhodotorula paludigena</name>
    <dbReference type="NCBI Taxonomy" id="86838"/>
    <lineage>
        <taxon>Eukaryota</taxon>
        <taxon>Fungi</taxon>
        <taxon>Dikarya</taxon>
        <taxon>Basidiomycota</taxon>
        <taxon>Pucciniomycotina</taxon>
        <taxon>Microbotryomycetes</taxon>
        <taxon>Sporidiobolales</taxon>
        <taxon>Sporidiobolaceae</taxon>
        <taxon>Rhodotorula</taxon>
    </lineage>
</organism>
<evidence type="ECO:0000313" key="2">
    <source>
        <dbReference type="EMBL" id="GJN94789.1"/>
    </source>
</evidence>
<feature type="region of interest" description="Disordered" evidence="1">
    <location>
        <begin position="1"/>
        <end position="158"/>
    </location>
</feature>
<feature type="compositionally biased region" description="Polar residues" evidence="1">
    <location>
        <begin position="495"/>
        <end position="504"/>
    </location>
</feature>
<evidence type="ECO:0008006" key="4">
    <source>
        <dbReference type="Google" id="ProtNLM"/>
    </source>
</evidence>
<dbReference type="SUPFAM" id="SSF116846">
    <property type="entry name" value="MIT domain"/>
    <property type="match status" value="1"/>
</dbReference>
<feature type="compositionally biased region" description="Low complexity" evidence="1">
    <location>
        <begin position="650"/>
        <end position="660"/>
    </location>
</feature>
<dbReference type="EMBL" id="BQKY01000018">
    <property type="protein sequence ID" value="GJN94789.1"/>
    <property type="molecule type" value="Genomic_DNA"/>
</dbReference>
<gene>
    <name evidence="2" type="ORF">Rhopal_007881-T1</name>
</gene>
<evidence type="ECO:0000256" key="1">
    <source>
        <dbReference type="SAM" id="MobiDB-lite"/>
    </source>
</evidence>
<feature type="compositionally biased region" description="Polar residues" evidence="1">
    <location>
        <begin position="744"/>
        <end position="755"/>
    </location>
</feature>
<dbReference type="AlphaFoldDB" id="A0AAV5GZZ3"/>
<feature type="compositionally biased region" description="Low complexity" evidence="1">
    <location>
        <begin position="315"/>
        <end position="327"/>
    </location>
</feature>
<protein>
    <recommendedName>
        <fullName evidence="4">MIT domain-containing protein</fullName>
    </recommendedName>
</protein>
<feature type="compositionally biased region" description="Low complexity" evidence="1">
    <location>
        <begin position="704"/>
        <end position="733"/>
    </location>
</feature>
<feature type="compositionally biased region" description="Polar residues" evidence="1">
    <location>
        <begin position="591"/>
        <end position="601"/>
    </location>
</feature>
<feature type="compositionally biased region" description="Low complexity" evidence="1">
    <location>
        <begin position="143"/>
        <end position="158"/>
    </location>
</feature>
<feature type="compositionally biased region" description="Polar residues" evidence="1">
    <location>
        <begin position="294"/>
        <end position="306"/>
    </location>
</feature>
<proteinExistence type="predicted"/>
<reference evidence="2 3" key="1">
    <citation type="submission" date="2021-12" db="EMBL/GenBank/DDBJ databases">
        <title>High titer production of polyol ester of fatty acids by Rhodotorula paludigena BS15 towards product separation-free biomass refinery.</title>
        <authorList>
            <person name="Mano J."/>
            <person name="Ono H."/>
            <person name="Tanaka T."/>
            <person name="Naito K."/>
            <person name="Sushida H."/>
            <person name="Ike M."/>
            <person name="Tokuyasu K."/>
            <person name="Kitaoka M."/>
        </authorList>
    </citation>
    <scope>NUCLEOTIDE SEQUENCE [LARGE SCALE GENOMIC DNA]</scope>
    <source>
        <strain evidence="2 3">BS15</strain>
    </source>
</reference>
<dbReference type="PANTHER" id="PTHR37327:SF1">
    <property type="entry name" value="MICROTUBULE INTERACTING AND TRANSPORT DOMAIN-CONTAINING PROTEIN"/>
    <property type="match status" value="1"/>
</dbReference>
<feature type="region of interest" description="Disordered" evidence="1">
    <location>
        <begin position="206"/>
        <end position="233"/>
    </location>
</feature>
<feature type="region of interest" description="Disordered" evidence="1">
    <location>
        <begin position="591"/>
        <end position="847"/>
    </location>
</feature>
<feature type="compositionally biased region" description="Low complexity" evidence="1">
    <location>
        <begin position="760"/>
        <end position="777"/>
    </location>
</feature>
<feature type="compositionally biased region" description="Basic and acidic residues" evidence="1">
    <location>
        <begin position="106"/>
        <end position="117"/>
    </location>
</feature>
<feature type="region of interest" description="Disordered" evidence="1">
    <location>
        <begin position="294"/>
        <end position="331"/>
    </location>
</feature>
<dbReference type="Proteomes" id="UP001342314">
    <property type="component" value="Unassembled WGS sequence"/>
</dbReference>
<comment type="caution">
    <text evidence="2">The sequence shown here is derived from an EMBL/GenBank/DDBJ whole genome shotgun (WGS) entry which is preliminary data.</text>
</comment>
<feature type="region of interest" description="Disordered" evidence="1">
    <location>
        <begin position="990"/>
        <end position="1009"/>
    </location>
</feature>
<feature type="compositionally biased region" description="Low complexity" evidence="1">
    <location>
        <begin position="423"/>
        <end position="438"/>
    </location>
</feature>
<evidence type="ECO:0000313" key="3">
    <source>
        <dbReference type="Proteomes" id="UP001342314"/>
    </source>
</evidence>
<dbReference type="PANTHER" id="PTHR37327">
    <property type="entry name" value="CHROMOSOME 1, WHOLE GENOME SHOTGUN SEQUENCE"/>
    <property type="match status" value="1"/>
</dbReference>
<dbReference type="InterPro" id="IPR036181">
    <property type="entry name" value="MIT_dom_sf"/>
</dbReference>